<dbReference type="Gene3D" id="1.10.3720.10">
    <property type="entry name" value="MetI-like"/>
    <property type="match status" value="1"/>
</dbReference>
<evidence type="ECO:0000313" key="11">
    <source>
        <dbReference type="EMBL" id="MDB8613339.1"/>
    </source>
</evidence>
<reference evidence="12 15" key="2">
    <citation type="submission" date="2017-08" db="EMBL/GenBank/DDBJ databases">
        <title>Streptococcus salivarius strain HS0302 Genome.</title>
        <authorList>
            <person name="Smith J."/>
            <person name="Deng P."/>
            <person name="Geng M."/>
        </authorList>
    </citation>
    <scope>NUCLEOTIDE SEQUENCE [LARGE SCALE GENOMIC DNA]</scope>
    <source>
        <strain evidence="12 15">HS0302</strain>
    </source>
</reference>
<dbReference type="Proteomes" id="UP000027855">
    <property type="component" value="Unassembled WGS sequence"/>
</dbReference>
<dbReference type="Proteomes" id="UP000248776">
    <property type="component" value="Unassembled WGS sequence"/>
</dbReference>
<evidence type="ECO:0000313" key="14">
    <source>
        <dbReference type="Proteomes" id="UP000027855"/>
    </source>
</evidence>
<reference evidence="10 14" key="1">
    <citation type="submission" date="2014-04" db="EMBL/GenBank/DDBJ databases">
        <title>Variable characteristics of bacteriocin-producing Streptococcus salivarius strains isolated from Malaysian subjects.</title>
        <authorList>
            <person name="Philip K."/>
            <person name="Barbour A."/>
        </authorList>
    </citation>
    <scope>NUCLEOTIDE SEQUENCE [LARGE SCALE GENOMIC DNA]</scope>
    <source>
        <strain evidence="10 14">NU10</strain>
    </source>
</reference>
<dbReference type="PANTHER" id="PTHR30614">
    <property type="entry name" value="MEMBRANE COMPONENT OF AMINO ACID ABC TRANSPORTER"/>
    <property type="match status" value="1"/>
</dbReference>
<comment type="subcellular location">
    <subcellularLocation>
        <location evidence="1 8">Cell membrane</location>
        <topology evidence="1 8">Multi-pass membrane protein</topology>
    </subcellularLocation>
</comment>
<keyword evidence="6 8" id="KW-1133">Transmembrane helix</keyword>
<accession>A0A074IU44</accession>
<dbReference type="RefSeq" id="WP_002890981.1">
    <property type="nucleotide sequence ID" value="NZ_CACRUJ010000001.1"/>
</dbReference>
<dbReference type="EMBL" id="VDCW01000005">
    <property type="protein sequence ID" value="TNF67651.1"/>
    <property type="molecule type" value="Genomic_DNA"/>
</dbReference>
<dbReference type="Pfam" id="PF00528">
    <property type="entry name" value="BPD_transp_1"/>
    <property type="match status" value="1"/>
</dbReference>
<dbReference type="SUPFAM" id="SSF161098">
    <property type="entry name" value="MetI-like"/>
    <property type="match status" value="1"/>
</dbReference>
<dbReference type="EMBL" id="NSIW01000019">
    <property type="protein sequence ID" value="PZD55411.1"/>
    <property type="molecule type" value="Genomic_DNA"/>
</dbReference>
<feature type="transmembrane region" description="Helical" evidence="8">
    <location>
        <begin position="20"/>
        <end position="43"/>
    </location>
</feature>
<dbReference type="NCBIfam" id="TIGR01726">
    <property type="entry name" value="HEQRo_perm_3TM"/>
    <property type="match status" value="1"/>
</dbReference>
<evidence type="ECO:0000256" key="6">
    <source>
        <dbReference type="ARBA" id="ARBA00022989"/>
    </source>
</evidence>
<evidence type="ECO:0000259" key="9">
    <source>
        <dbReference type="PROSITE" id="PS50928"/>
    </source>
</evidence>
<dbReference type="PROSITE" id="PS50928">
    <property type="entry name" value="ABC_TM1"/>
    <property type="match status" value="1"/>
</dbReference>
<dbReference type="InterPro" id="IPR043429">
    <property type="entry name" value="ArtM/GltK/GlnP/TcyL/YhdX-like"/>
</dbReference>
<dbReference type="InterPro" id="IPR035906">
    <property type="entry name" value="MetI-like_sf"/>
</dbReference>
<evidence type="ECO:0000313" key="10">
    <source>
        <dbReference type="EMBL" id="KEO43792.1"/>
    </source>
</evidence>
<feature type="transmembrane region" description="Helical" evidence="8">
    <location>
        <begin position="186"/>
        <end position="206"/>
    </location>
</feature>
<evidence type="ECO:0000313" key="13">
    <source>
        <dbReference type="EMBL" id="TNF67651.1"/>
    </source>
</evidence>
<organism evidence="10 14">
    <name type="scientific">Streptococcus salivarius</name>
    <dbReference type="NCBI Taxonomy" id="1304"/>
    <lineage>
        <taxon>Bacteria</taxon>
        <taxon>Bacillati</taxon>
        <taxon>Bacillota</taxon>
        <taxon>Bacilli</taxon>
        <taxon>Lactobacillales</taxon>
        <taxon>Streptococcaceae</taxon>
        <taxon>Streptococcus</taxon>
    </lineage>
</organism>
<protein>
    <submittedName>
        <fullName evidence="10">Amino acid ABC transporter permease</fullName>
    </submittedName>
</protein>
<evidence type="ECO:0000256" key="1">
    <source>
        <dbReference type="ARBA" id="ARBA00004651"/>
    </source>
</evidence>
<dbReference type="EMBL" id="JAQMJT010000002">
    <property type="protein sequence ID" value="MDB8613339.1"/>
    <property type="molecule type" value="Genomic_DNA"/>
</dbReference>
<keyword evidence="7 8" id="KW-0472">Membrane</keyword>
<proteinExistence type="inferred from homology"/>
<dbReference type="Proteomes" id="UP001210204">
    <property type="component" value="Unassembled WGS sequence"/>
</dbReference>
<evidence type="ECO:0000313" key="16">
    <source>
        <dbReference type="Proteomes" id="UP000308186"/>
    </source>
</evidence>
<keyword evidence="3" id="KW-1003">Cell membrane</keyword>
<dbReference type="PANTHER" id="PTHR30614:SF0">
    <property type="entry name" value="L-CYSTINE TRANSPORT SYSTEM PERMEASE PROTEIN TCYL"/>
    <property type="match status" value="1"/>
</dbReference>
<evidence type="ECO:0000313" key="15">
    <source>
        <dbReference type="Proteomes" id="UP000248776"/>
    </source>
</evidence>
<feature type="transmembrane region" description="Helical" evidence="8">
    <location>
        <begin position="55"/>
        <end position="77"/>
    </location>
</feature>
<comment type="caution">
    <text evidence="10">The sequence shown here is derived from an EMBL/GenBank/DDBJ whole genome shotgun (WGS) entry which is preliminary data.</text>
</comment>
<name>A0A074IU44_STRSL</name>
<dbReference type="GO" id="GO:0022857">
    <property type="term" value="F:transmembrane transporter activity"/>
    <property type="evidence" value="ECO:0007669"/>
    <property type="project" value="InterPro"/>
</dbReference>
<keyword evidence="2 8" id="KW-0813">Transport</keyword>
<dbReference type="FunFam" id="1.10.3720.10:FF:000006">
    <property type="entry name" value="Glutamate/aspartate ABC transporter, permease protein GltK"/>
    <property type="match status" value="1"/>
</dbReference>
<feature type="transmembrane region" description="Helical" evidence="8">
    <location>
        <begin position="83"/>
        <end position="104"/>
    </location>
</feature>
<evidence type="ECO:0000256" key="7">
    <source>
        <dbReference type="ARBA" id="ARBA00023136"/>
    </source>
</evidence>
<dbReference type="EMBL" id="JJMT01000026">
    <property type="protein sequence ID" value="KEO43792.1"/>
    <property type="molecule type" value="Genomic_DNA"/>
</dbReference>
<gene>
    <name evidence="12" type="ORF">CKU37_09420</name>
    <name evidence="10" type="ORF">DL07_06495</name>
    <name evidence="13" type="ORF">FBF48_05220</name>
    <name evidence="11" type="ORF">PNU26_02825</name>
</gene>
<feature type="domain" description="ABC transmembrane type-1" evidence="9">
    <location>
        <begin position="19"/>
        <end position="207"/>
    </location>
</feature>
<dbReference type="CDD" id="cd06261">
    <property type="entry name" value="TM_PBP2"/>
    <property type="match status" value="1"/>
</dbReference>
<evidence type="ECO:0000256" key="5">
    <source>
        <dbReference type="ARBA" id="ARBA00022970"/>
    </source>
</evidence>
<evidence type="ECO:0000313" key="12">
    <source>
        <dbReference type="EMBL" id="PZD55411.1"/>
    </source>
</evidence>
<keyword evidence="5" id="KW-0029">Amino-acid transport</keyword>
<reference evidence="11" key="4">
    <citation type="submission" date="2023-01" db="EMBL/GenBank/DDBJ databases">
        <title>Human gut microbiome strain richness.</title>
        <authorList>
            <person name="Chen-Liaw A."/>
        </authorList>
    </citation>
    <scope>NUCLEOTIDE SEQUENCE</scope>
    <source>
        <strain evidence="11">1001095st1_G4_1001095IJ_161003</strain>
    </source>
</reference>
<dbReference type="GO" id="GO:0043190">
    <property type="term" value="C:ATP-binding cassette (ABC) transporter complex"/>
    <property type="evidence" value="ECO:0007669"/>
    <property type="project" value="InterPro"/>
</dbReference>
<dbReference type="Proteomes" id="UP000308186">
    <property type="component" value="Unassembled WGS sequence"/>
</dbReference>
<feature type="transmembrane region" description="Helical" evidence="8">
    <location>
        <begin position="144"/>
        <end position="166"/>
    </location>
</feature>
<dbReference type="InterPro" id="IPR010065">
    <property type="entry name" value="AA_ABC_transptr_permease_3TM"/>
</dbReference>
<dbReference type="GO" id="GO:0006865">
    <property type="term" value="P:amino acid transport"/>
    <property type="evidence" value="ECO:0007669"/>
    <property type="project" value="UniProtKB-KW"/>
</dbReference>
<dbReference type="InterPro" id="IPR000515">
    <property type="entry name" value="MetI-like"/>
</dbReference>
<dbReference type="AlphaFoldDB" id="A0A074IU44"/>
<keyword evidence="4 8" id="KW-0812">Transmembrane</keyword>
<evidence type="ECO:0000256" key="4">
    <source>
        <dbReference type="ARBA" id="ARBA00022692"/>
    </source>
</evidence>
<reference evidence="13 16" key="3">
    <citation type="submission" date="2019-06" db="EMBL/GenBank/DDBJ databases">
        <title>Genome Announcement To Ensure Probiotic Safety of Streptococcus salivarius UBSS01.</title>
        <authorList>
            <person name="Sulthana A."/>
            <person name="Lakshmi S.G."/>
            <person name="Madempudi R.S."/>
        </authorList>
    </citation>
    <scope>NUCLEOTIDE SEQUENCE [LARGE SCALE GENOMIC DNA]</scope>
    <source>
        <strain evidence="13 16">UBSS01</strain>
    </source>
</reference>
<comment type="similarity">
    <text evidence="8">Belongs to the binding-protein-dependent transport system permease family.</text>
</comment>
<evidence type="ECO:0000256" key="2">
    <source>
        <dbReference type="ARBA" id="ARBA00022448"/>
    </source>
</evidence>
<sequence length="217" mass="24316">MIIDFSLILKSIPYVLSGLPYTLGISLLSFMVGNVFAIILAFMRMSQKPWLKYPARIYISIMRGVPMLVVLFILYFGLPYVGVQLPALLCAFIGFSCVSAAYMAEIFRSSIVAVDKGQWEAARSLGLPQKSIIRRIILPQAMRIAVAPLGNVIIDMVKSSSLAAMITVPDIFQNAKIIGGREYDYMSMYILIALIYWTLSFTLELLEGYLEKRLATY</sequence>
<evidence type="ECO:0000256" key="3">
    <source>
        <dbReference type="ARBA" id="ARBA00022475"/>
    </source>
</evidence>
<evidence type="ECO:0000256" key="8">
    <source>
        <dbReference type="RuleBase" id="RU363032"/>
    </source>
</evidence>